<sequence length="369" mass="40839">MTSGQKTVSAFLSLITGLLVVILGLCLDWAPWMWIAALVLVSALWAVVAYSATRTRRSDPFPPGSLIDLPAPPPVERQELFISRVPLPSLLDDYDFLMSARVRWCPVEPLANEQLINPGALATECVLARARAITAGLPPFRSSLVQHQLSAALGVMAPDPGEHVLAMALDVELSLKDEDQERLDRLAAIRKDEAVWEHQRKYEQNKREYLGNDVLTTTGSAVVWWLARNDDHVEKTVKDIGLLARLSSAANDREVDEPFRHLVAEAFPPPPERDWTMDVPDAEEPPHEQPDPSHADVFADFFRRMGFRPGEDEGALIADQVAMAVASRDAVTADEIRRRFGVRSMVPPSNGSSPAAQTDEEEPDDPDYA</sequence>
<comment type="caution">
    <text evidence="3">The sequence shown here is derived from an EMBL/GenBank/DDBJ whole genome shotgun (WGS) entry which is preliminary data.</text>
</comment>
<evidence type="ECO:0000313" key="4">
    <source>
        <dbReference type="Proteomes" id="UP001257948"/>
    </source>
</evidence>
<feature type="transmembrane region" description="Helical" evidence="2">
    <location>
        <begin position="31"/>
        <end position="52"/>
    </location>
</feature>
<keyword evidence="2" id="KW-1133">Transmembrane helix</keyword>
<feature type="compositionally biased region" description="Basic and acidic residues" evidence="1">
    <location>
        <begin position="284"/>
        <end position="294"/>
    </location>
</feature>
<accession>A0ABU3LXB4</accession>
<keyword evidence="2" id="KW-0812">Transmembrane</keyword>
<feature type="transmembrane region" description="Helical" evidence="2">
    <location>
        <begin position="7"/>
        <end position="25"/>
    </location>
</feature>
<feature type="compositionally biased region" description="Acidic residues" evidence="1">
    <location>
        <begin position="358"/>
        <end position="369"/>
    </location>
</feature>
<keyword evidence="4" id="KW-1185">Reference proteome</keyword>
<name>A0ABU3LXB4_9ACTN</name>
<protein>
    <submittedName>
        <fullName evidence="3">Uncharacterized protein</fullName>
    </submittedName>
</protein>
<dbReference type="RefSeq" id="WP_314203405.1">
    <property type="nucleotide sequence ID" value="NZ_JAVTLL010000017.1"/>
</dbReference>
<gene>
    <name evidence="3" type="ORF">RQC66_24460</name>
</gene>
<dbReference type="Proteomes" id="UP001257948">
    <property type="component" value="Unassembled WGS sequence"/>
</dbReference>
<feature type="region of interest" description="Disordered" evidence="1">
    <location>
        <begin position="265"/>
        <end position="294"/>
    </location>
</feature>
<reference evidence="4" key="1">
    <citation type="submission" date="2023-07" db="EMBL/GenBank/DDBJ databases">
        <title>Draft genome sequence of the endophytic actinobacterium Streptomyces justiciae WPN32, a potential antibiotic producer.</title>
        <authorList>
            <person name="Yasawong M."/>
            <person name="Pana W."/>
            <person name="Ganta P."/>
            <person name="Santapan N."/>
            <person name="Songngamsuk T."/>
            <person name="Phatcharaharikarn M."/>
            <person name="Kerdtoob S."/>
            <person name="Nantapong N."/>
        </authorList>
    </citation>
    <scope>NUCLEOTIDE SEQUENCE [LARGE SCALE GENOMIC DNA]</scope>
    <source>
        <strain evidence="4">WPN32</strain>
    </source>
</reference>
<organism evidence="3 4">
    <name type="scientific">Streptomyces justiciae</name>
    <dbReference type="NCBI Taxonomy" id="2780140"/>
    <lineage>
        <taxon>Bacteria</taxon>
        <taxon>Bacillati</taxon>
        <taxon>Actinomycetota</taxon>
        <taxon>Actinomycetes</taxon>
        <taxon>Kitasatosporales</taxon>
        <taxon>Streptomycetaceae</taxon>
        <taxon>Streptomyces</taxon>
    </lineage>
</organism>
<dbReference type="EMBL" id="JAVTLL010000017">
    <property type="protein sequence ID" value="MDT7843879.1"/>
    <property type="molecule type" value="Genomic_DNA"/>
</dbReference>
<evidence type="ECO:0000256" key="2">
    <source>
        <dbReference type="SAM" id="Phobius"/>
    </source>
</evidence>
<feature type="compositionally biased region" description="Polar residues" evidence="1">
    <location>
        <begin position="347"/>
        <end position="356"/>
    </location>
</feature>
<keyword evidence="2" id="KW-0472">Membrane</keyword>
<evidence type="ECO:0000313" key="3">
    <source>
        <dbReference type="EMBL" id="MDT7843879.1"/>
    </source>
</evidence>
<evidence type="ECO:0000256" key="1">
    <source>
        <dbReference type="SAM" id="MobiDB-lite"/>
    </source>
</evidence>
<feature type="region of interest" description="Disordered" evidence="1">
    <location>
        <begin position="339"/>
        <end position="369"/>
    </location>
</feature>
<proteinExistence type="predicted"/>